<proteinExistence type="predicted"/>
<feature type="chain" id="PRO_5045566695" evidence="1">
    <location>
        <begin position="20"/>
        <end position="267"/>
    </location>
</feature>
<dbReference type="EMBL" id="JAVHUL010000014">
    <property type="protein sequence ID" value="MDQ7917276.1"/>
    <property type="molecule type" value="Genomic_DNA"/>
</dbReference>
<dbReference type="Proteomes" id="UP001230915">
    <property type="component" value="Unassembled WGS sequence"/>
</dbReference>
<name>A0ABU1A3M6_9FLAO</name>
<keyword evidence="1" id="KW-0732">Signal</keyword>
<gene>
    <name evidence="2" type="ORF">RBU60_06785</name>
</gene>
<organism evidence="2 3">
    <name type="scientific">Mesonia profundi</name>
    <dbReference type="NCBI Taxonomy" id="3070998"/>
    <lineage>
        <taxon>Bacteria</taxon>
        <taxon>Pseudomonadati</taxon>
        <taxon>Bacteroidota</taxon>
        <taxon>Flavobacteriia</taxon>
        <taxon>Flavobacteriales</taxon>
        <taxon>Flavobacteriaceae</taxon>
        <taxon>Mesonia</taxon>
    </lineage>
</organism>
<accession>A0ABU1A3M6</accession>
<feature type="signal peptide" evidence="1">
    <location>
        <begin position="1"/>
        <end position="19"/>
    </location>
</feature>
<keyword evidence="3" id="KW-1185">Reference proteome</keyword>
<comment type="caution">
    <text evidence="2">The sequence shown here is derived from an EMBL/GenBank/DDBJ whole genome shotgun (WGS) entry which is preliminary data.</text>
</comment>
<evidence type="ECO:0000313" key="2">
    <source>
        <dbReference type="EMBL" id="MDQ7917276.1"/>
    </source>
</evidence>
<sequence length="267" mass="29352">MKLRILSLALVMTSLISCSSDDTSVNETNSSNYFPLTTGNEWNYNNSSVVEGESENTNNETLTATTENNNAYSFSSSANMLERGIITGILVNGNLSKQNGKLVYNGQYIIDLSFYGMENLSIPINNLTVYDVNASAGDQLSTLSNTIDQTFNLQGQDIPLTMTYSLNTQQNEILESYTVNNVSYENVLKSTLSVNLAVDASVAIITLPLLEEQEVLTSSNYYAADIGLIYSENSVSYNFEDLSQFDIPTLNPINVNTTQSIDTYTVQ</sequence>
<evidence type="ECO:0000256" key="1">
    <source>
        <dbReference type="SAM" id="SignalP"/>
    </source>
</evidence>
<protein>
    <submittedName>
        <fullName evidence="2">Uncharacterized protein</fullName>
    </submittedName>
</protein>
<dbReference type="PROSITE" id="PS51257">
    <property type="entry name" value="PROKAR_LIPOPROTEIN"/>
    <property type="match status" value="1"/>
</dbReference>
<dbReference type="RefSeq" id="WP_308863985.1">
    <property type="nucleotide sequence ID" value="NZ_JAVHUL010000014.1"/>
</dbReference>
<evidence type="ECO:0000313" key="3">
    <source>
        <dbReference type="Proteomes" id="UP001230915"/>
    </source>
</evidence>
<reference evidence="2 3" key="1">
    <citation type="submission" date="2023-08" db="EMBL/GenBank/DDBJ databases">
        <title>Mesonia sp. MT50, isolated from deep-sea sediment of the Mariana Trench.</title>
        <authorList>
            <person name="Fu H."/>
        </authorList>
    </citation>
    <scope>NUCLEOTIDE SEQUENCE [LARGE SCALE GENOMIC DNA]</scope>
    <source>
        <strain evidence="2 3">MT50</strain>
    </source>
</reference>